<protein>
    <submittedName>
        <fullName evidence="5">GntR family transcriptional regulator</fullName>
    </submittedName>
</protein>
<keyword evidence="1" id="KW-0805">Transcription regulation</keyword>
<proteinExistence type="predicted"/>
<dbReference type="PRINTS" id="PR00035">
    <property type="entry name" value="HTHGNTR"/>
</dbReference>
<organism evidence="5 6">
    <name type="scientific">Halodurantibacterium flavum</name>
    <dbReference type="NCBI Taxonomy" id="1382802"/>
    <lineage>
        <taxon>Bacteria</taxon>
        <taxon>Pseudomonadati</taxon>
        <taxon>Pseudomonadota</taxon>
        <taxon>Alphaproteobacteria</taxon>
        <taxon>Rhodobacterales</taxon>
        <taxon>Paracoccaceae</taxon>
        <taxon>Halodurantibacterium</taxon>
    </lineage>
</organism>
<dbReference type="InterPro" id="IPR008920">
    <property type="entry name" value="TF_FadR/GntR_C"/>
</dbReference>
<evidence type="ECO:0000256" key="1">
    <source>
        <dbReference type="ARBA" id="ARBA00023015"/>
    </source>
</evidence>
<sequence>MNDLTDARAMGRSSGTRQQQVVDRLREWALNGTLSPDEKLSEAGLAEALGVSRTPVRHALAVLVEEGVLRRAGGRGYLVRSYDRADVVAAVELGSVLEGYAARRLAEAGLPDDVAAELDDCLRQGDALFRPGQPVEEAAYGAMNRRFHALVTDAAIRVAGVGLIAPLRATLARVPFGGPDAIRFAPSAPLARADHLRHAHWQHHYIVAALRSGEGARVESLFREHGEMVKVSLGLARGALDLGQGPPLPILR</sequence>
<evidence type="ECO:0000313" key="5">
    <source>
        <dbReference type="EMBL" id="MFD1912158.1"/>
    </source>
</evidence>
<keyword evidence="6" id="KW-1185">Reference proteome</keyword>
<dbReference type="InterPro" id="IPR011711">
    <property type="entry name" value="GntR_C"/>
</dbReference>
<dbReference type="InterPro" id="IPR036388">
    <property type="entry name" value="WH-like_DNA-bd_sf"/>
</dbReference>
<dbReference type="Gene3D" id="1.10.10.10">
    <property type="entry name" value="Winged helix-like DNA-binding domain superfamily/Winged helix DNA-binding domain"/>
    <property type="match status" value="1"/>
</dbReference>
<evidence type="ECO:0000313" key="6">
    <source>
        <dbReference type="Proteomes" id="UP001597353"/>
    </source>
</evidence>
<dbReference type="SMART" id="SM00895">
    <property type="entry name" value="FCD"/>
    <property type="match status" value="1"/>
</dbReference>
<dbReference type="InterPro" id="IPR036390">
    <property type="entry name" value="WH_DNA-bd_sf"/>
</dbReference>
<evidence type="ECO:0000256" key="3">
    <source>
        <dbReference type="ARBA" id="ARBA00023163"/>
    </source>
</evidence>
<dbReference type="RefSeq" id="WP_390260556.1">
    <property type="nucleotide sequence ID" value="NZ_JBHUGH010000005.1"/>
</dbReference>
<name>A0ABW4S509_9RHOB</name>
<gene>
    <name evidence="5" type="ORF">ACFSGJ_08015</name>
</gene>
<dbReference type="Pfam" id="PF07729">
    <property type="entry name" value="FCD"/>
    <property type="match status" value="1"/>
</dbReference>
<reference evidence="6" key="1">
    <citation type="journal article" date="2019" name="Int. J. Syst. Evol. Microbiol.">
        <title>The Global Catalogue of Microorganisms (GCM) 10K type strain sequencing project: providing services to taxonomists for standard genome sequencing and annotation.</title>
        <authorList>
            <consortium name="The Broad Institute Genomics Platform"/>
            <consortium name="The Broad Institute Genome Sequencing Center for Infectious Disease"/>
            <person name="Wu L."/>
            <person name="Ma J."/>
        </authorList>
    </citation>
    <scope>NUCLEOTIDE SEQUENCE [LARGE SCALE GENOMIC DNA]</scope>
    <source>
        <strain evidence="6">CGMCC 4.7242</strain>
    </source>
</reference>
<dbReference type="PANTHER" id="PTHR43537">
    <property type="entry name" value="TRANSCRIPTIONAL REGULATOR, GNTR FAMILY"/>
    <property type="match status" value="1"/>
</dbReference>
<dbReference type="PROSITE" id="PS50949">
    <property type="entry name" value="HTH_GNTR"/>
    <property type="match status" value="1"/>
</dbReference>
<dbReference type="SUPFAM" id="SSF48008">
    <property type="entry name" value="GntR ligand-binding domain-like"/>
    <property type="match status" value="1"/>
</dbReference>
<dbReference type="InterPro" id="IPR000524">
    <property type="entry name" value="Tscrpt_reg_HTH_GntR"/>
</dbReference>
<feature type="domain" description="HTH gntR-type" evidence="4">
    <location>
        <begin position="15"/>
        <end position="82"/>
    </location>
</feature>
<keyword evidence="2" id="KW-0238">DNA-binding</keyword>
<evidence type="ECO:0000259" key="4">
    <source>
        <dbReference type="PROSITE" id="PS50949"/>
    </source>
</evidence>
<dbReference type="SUPFAM" id="SSF46785">
    <property type="entry name" value="Winged helix' DNA-binding domain"/>
    <property type="match status" value="1"/>
</dbReference>
<dbReference type="CDD" id="cd07377">
    <property type="entry name" value="WHTH_GntR"/>
    <property type="match status" value="1"/>
</dbReference>
<dbReference type="SMART" id="SM00345">
    <property type="entry name" value="HTH_GNTR"/>
    <property type="match status" value="1"/>
</dbReference>
<dbReference type="PANTHER" id="PTHR43537:SF51">
    <property type="entry name" value="HTH-TYPE TRANSCRIPTIONAL REGULATOR LGOR-RELATED"/>
    <property type="match status" value="1"/>
</dbReference>
<comment type="caution">
    <text evidence="5">The sequence shown here is derived from an EMBL/GenBank/DDBJ whole genome shotgun (WGS) entry which is preliminary data.</text>
</comment>
<accession>A0ABW4S509</accession>
<dbReference type="Pfam" id="PF00392">
    <property type="entry name" value="GntR"/>
    <property type="match status" value="1"/>
</dbReference>
<dbReference type="EMBL" id="JBHUGH010000005">
    <property type="protein sequence ID" value="MFD1912158.1"/>
    <property type="molecule type" value="Genomic_DNA"/>
</dbReference>
<dbReference type="Proteomes" id="UP001597353">
    <property type="component" value="Unassembled WGS sequence"/>
</dbReference>
<keyword evidence="3" id="KW-0804">Transcription</keyword>
<evidence type="ECO:0000256" key="2">
    <source>
        <dbReference type="ARBA" id="ARBA00023125"/>
    </source>
</evidence>
<dbReference type="Gene3D" id="1.20.120.530">
    <property type="entry name" value="GntR ligand-binding domain-like"/>
    <property type="match status" value="1"/>
</dbReference>